<dbReference type="PANTHER" id="PTHR34979">
    <property type="entry name" value="INNER MEMBRANE PROTEIN YGAZ"/>
    <property type="match status" value="1"/>
</dbReference>
<keyword evidence="10" id="KW-1185">Reference proteome</keyword>
<feature type="transmembrane region" description="Helical" evidence="8">
    <location>
        <begin position="177"/>
        <end position="195"/>
    </location>
</feature>
<dbReference type="Proteomes" id="UP001595741">
    <property type="component" value="Unassembled WGS sequence"/>
</dbReference>
<dbReference type="EMBL" id="JBHRXN010000032">
    <property type="protein sequence ID" value="MFC3533264.1"/>
    <property type="molecule type" value="Genomic_DNA"/>
</dbReference>
<evidence type="ECO:0000256" key="6">
    <source>
        <dbReference type="ARBA" id="ARBA00022989"/>
    </source>
</evidence>
<protein>
    <submittedName>
        <fullName evidence="9">AzlC family ABC transporter permease</fullName>
    </submittedName>
</protein>
<keyword evidence="6 8" id="KW-1133">Transmembrane helix</keyword>
<reference evidence="10" key="1">
    <citation type="journal article" date="2019" name="Int. J. Syst. Evol. Microbiol.">
        <title>The Global Catalogue of Microorganisms (GCM) 10K type strain sequencing project: providing services to taxonomists for standard genome sequencing and annotation.</title>
        <authorList>
            <consortium name="The Broad Institute Genomics Platform"/>
            <consortium name="The Broad Institute Genome Sequencing Center for Infectious Disease"/>
            <person name="Wu L."/>
            <person name="Ma J."/>
        </authorList>
    </citation>
    <scope>NUCLEOTIDE SEQUENCE [LARGE SCALE GENOMIC DNA]</scope>
    <source>
        <strain evidence="10">KCTC 42742</strain>
    </source>
</reference>
<keyword evidence="3" id="KW-0813">Transport</keyword>
<dbReference type="InterPro" id="IPR011606">
    <property type="entry name" value="Brnchd-chn_aa_trnsp_permease"/>
</dbReference>
<comment type="similarity">
    <text evidence="2">Belongs to the AzlC family.</text>
</comment>
<feature type="transmembrane region" description="Helical" evidence="8">
    <location>
        <begin position="207"/>
        <end position="240"/>
    </location>
</feature>
<organism evidence="9 10">
    <name type="scientific">Vogesella facilis</name>
    <dbReference type="NCBI Taxonomy" id="1655232"/>
    <lineage>
        <taxon>Bacteria</taxon>
        <taxon>Pseudomonadati</taxon>
        <taxon>Pseudomonadota</taxon>
        <taxon>Betaproteobacteria</taxon>
        <taxon>Neisseriales</taxon>
        <taxon>Chromobacteriaceae</taxon>
        <taxon>Vogesella</taxon>
    </lineage>
</organism>
<keyword evidence="5 8" id="KW-0812">Transmembrane</keyword>
<comment type="caution">
    <text evidence="9">The sequence shown here is derived from an EMBL/GenBank/DDBJ whole genome shotgun (WGS) entry which is preliminary data.</text>
</comment>
<evidence type="ECO:0000256" key="2">
    <source>
        <dbReference type="ARBA" id="ARBA00010735"/>
    </source>
</evidence>
<evidence type="ECO:0000313" key="9">
    <source>
        <dbReference type="EMBL" id="MFC3533264.1"/>
    </source>
</evidence>
<proteinExistence type="inferred from homology"/>
<comment type="subcellular location">
    <subcellularLocation>
        <location evidence="1">Cell membrane</location>
        <topology evidence="1">Multi-pass membrane protein</topology>
    </subcellularLocation>
</comment>
<evidence type="ECO:0000256" key="7">
    <source>
        <dbReference type="ARBA" id="ARBA00023136"/>
    </source>
</evidence>
<feature type="transmembrane region" description="Helical" evidence="8">
    <location>
        <begin position="26"/>
        <end position="43"/>
    </location>
</feature>
<feature type="transmembrane region" description="Helical" evidence="8">
    <location>
        <begin position="145"/>
        <end position="171"/>
    </location>
</feature>
<dbReference type="PANTHER" id="PTHR34979:SF1">
    <property type="entry name" value="INNER MEMBRANE PROTEIN YGAZ"/>
    <property type="match status" value="1"/>
</dbReference>
<evidence type="ECO:0000313" key="10">
    <source>
        <dbReference type="Proteomes" id="UP001595741"/>
    </source>
</evidence>
<keyword evidence="4" id="KW-1003">Cell membrane</keyword>
<sequence>MHNPTTILAGEAAATARDEAWRGVRAALPVLLGFIPFALLLGAQASQKGLSAVEVPLLTGLNFGGGSEFAAIRLWHSPPQVALIVAMSCLVNSRHLLMGAALAPYLQHLPARKALPALFFMCDESWAMALADARQRAASRISLRYYLGVSAGLYLTWLLFTALGALLGPALGDIEQYGFDMAFTAVFLVLLRGMWPGLRACRPWLVSLLVAAASSLLLPGAWHVAAGAAAGLLAAMLWTARPC</sequence>
<evidence type="ECO:0000256" key="4">
    <source>
        <dbReference type="ARBA" id="ARBA00022475"/>
    </source>
</evidence>
<evidence type="ECO:0000256" key="5">
    <source>
        <dbReference type="ARBA" id="ARBA00022692"/>
    </source>
</evidence>
<dbReference type="Pfam" id="PF03591">
    <property type="entry name" value="AzlC"/>
    <property type="match status" value="1"/>
</dbReference>
<dbReference type="RefSeq" id="WP_386092840.1">
    <property type="nucleotide sequence ID" value="NZ_JBHRXN010000032.1"/>
</dbReference>
<name>A0ABV7RIJ9_9NEIS</name>
<keyword evidence="7 8" id="KW-0472">Membrane</keyword>
<evidence type="ECO:0000256" key="3">
    <source>
        <dbReference type="ARBA" id="ARBA00022448"/>
    </source>
</evidence>
<evidence type="ECO:0000256" key="1">
    <source>
        <dbReference type="ARBA" id="ARBA00004651"/>
    </source>
</evidence>
<evidence type="ECO:0000256" key="8">
    <source>
        <dbReference type="SAM" id="Phobius"/>
    </source>
</evidence>
<gene>
    <name evidence="9" type="ORF">ACFOLG_13850</name>
</gene>
<accession>A0ABV7RIJ9</accession>